<dbReference type="RefSeq" id="WP_021701615.1">
    <property type="nucleotide sequence ID" value="NZ_AP025273.1"/>
</dbReference>
<accession>A0A142ISW8</accession>
<organism evidence="1 2">
    <name type="scientific">Aquipseudomonas alcaligenes</name>
    <name type="common">Pseudomonas alcaligenes</name>
    <dbReference type="NCBI Taxonomy" id="43263"/>
    <lineage>
        <taxon>Bacteria</taxon>
        <taxon>Pseudomonadati</taxon>
        <taxon>Pseudomonadota</taxon>
        <taxon>Gammaproteobacteria</taxon>
        <taxon>Pseudomonadales</taxon>
        <taxon>Pseudomonadaceae</taxon>
        <taxon>Aquipseudomonas</taxon>
    </lineage>
</organism>
<comment type="caution">
    <text evidence="1">The sequence shown here is derived from an EMBL/GenBank/DDBJ whole genome shotgun (WGS) entry which is preliminary data.</text>
</comment>
<evidence type="ECO:0000313" key="1">
    <source>
        <dbReference type="EMBL" id="TXI29016.1"/>
    </source>
</evidence>
<dbReference type="Proteomes" id="UP000321110">
    <property type="component" value="Unassembled WGS sequence"/>
</dbReference>
<evidence type="ECO:0000313" key="2">
    <source>
        <dbReference type="Proteomes" id="UP000321110"/>
    </source>
</evidence>
<dbReference type="KEGG" id="palc:A0T30_13905"/>
<dbReference type="GeneID" id="42930889"/>
<reference evidence="1 2" key="1">
    <citation type="submission" date="2018-09" db="EMBL/GenBank/DDBJ databases">
        <title>Metagenome Assembled Genomes from an Advanced Water Purification Facility.</title>
        <authorList>
            <person name="Stamps B.W."/>
            <person name="Spear J.R."/>
        </authorList>
    </citation>
    <scope>NUCLEOTIDE SEQUENCE [LARGE SCALE GENOMIC DNA]</scope>
    <source>
        <strain evidence="1">Bin_52_1</strain>
    </source>
</reference>
<name>A0A142ISW8_AQUAC</name>
<sequence>MRTTRTLRKTLDLVASHNEDAALTVMRAAERTSDEVLRQQLLNVIHLLNQDAGDLRSMREQMELQRA</sequence>
<proteinExistence type="predicted"/>
<protein>
    <submittedName>
        <fullName evidence="1">Uncharacterized protein</fullName>
    </submittedName>
</protein>
<gene>
    <name evidence="1" type="ORF">E6Q69_15380</name>
</gene>
<dbReference type="EMBL" id="SSFO01000258">
    <property type="protein sequence ID" value="TXI29016.1"/>
    <property type="molecule type" value="Genomic_DNA"/>
</dbReference>
<dbReference type="AlphaFoldDB" id="A0A142ISW8"/>